<sequence>MALREAKRGGRRKVLLQDAAAMELLAHAATLLARAHVQAEIRTALAMALLTALRIPDGGVRGIAMGDAFRRRVRTLAKQWAVMFDEVTRPDQFALQARSTQ</sequence>
<dbReference type="AlphaFoldDB" id="A0A812T6Q9"/>
<evidence type="ECO:0000313" key="2">
    <source>
        <dbReference type="Proteomes" id="UP000604046"/>
    </source>
</evidence>
<keyword evidence="2" id="KW-1185">Reference proteome</keyword>
<proteinExistence type="predicted"/>
<evidence type="ECO:0000313" key="1">
    <source>
        <dbReference type="EMBL" id="CAE7513140.1"/>
    </source>
</evidence>
<comment type="caution">
    <text evidence="1">The sequence shown here is derived from an EMBL/GenBank/DDBJ whole genome shotgun (WGS) entry which is preliminary data.</text>
</comment>
<organism evidence="1 2">
    <name type="scientific">Symbiodinium natans</name>
    <dbReference type="NCBI Taxonomy" id="878477"/>
    <lineage>
        <taxon>Eukaryota</taxon>
        <taxon>Sar</taxon>
        <taxon>Alveolata</taxon>
        <taxon>Dinophyceae</taxon>
        <taxon>Suessiales</taxon>
        <taxon>Symbiodiniaceae</taxon>
        <taxon>Symbiodinium</taxon>
    </lineage>
</organism>
<dbReference type="Proteomes" id="UP000604046">
    <property type="component" value="Unassembled WGS sequence"/>
</dbReference>
<accession>A0A812T6Q9</accession>
<dbReference type="EMBL" id="CAJNDS010002528">
    <property type="protein sequence ID" value="CAE7513140.1"/>
    <property type="molecule type" value="Genomic_DNA"/>
</dbReference>
<protein>
    <submittedName>
        <fullName evidence="1">Uncharacterized protein</fullName>
    </submittedName>
</protein>
<gene>
    <name evidence="1" type="ORF">SNAT2548_LOCUS28724</name>
</gene>
<reference evidence="1" key="1">
    <citation type="submission" date="2021-02" db="EMBL/GenBank/DDBJ databases">
        <authorList>
            <person name="Dougan E. K."/>
            <person name="Rhodes N."/>
            <person name="Thang M."/>
            <person name="Chan C."/>
        </authorList>
    </citation>
    <scope>NUCLEOTIDE SEQUENCE</scope>
</reference>
<dbReference type="OrthoDB" id="7485566at2759"/>
<name>A0A812T6Q9_9DINO</name>